<sequence length="164" mass="18581">MVRLHTVRALSTKLLTGKPQAISRVLVFGLSSTDCRTLSLTLTVCVSSPLPVSSMLLTNEPCPTRLQSKHTCRHLVQWNSSVRVTVFVNLPSSEVPFTYRPICEMHIRKRLIRKTIHLFTCESARTLMTAGVIGRAFYWLDTHSTLCARKRTFGDRLSYMKLVS</sequence>
<evidence type="ECO:0000313" key="2">
    <source>
        <dbReference type="Proteomes" id="UP000886998"/>
    </source>
</evidence>
<accession>A0A8X6YLU2</accession>
<comment type="caution">
    <text evidence="1">The sequence shown here is derived from an EMBL/GenBank/DDBJ whole genome shotgun (WGS) entry which is preliminary data.</text>
</comment>
<gene>
    <name evidence="1" type="ORF">TNIN_117641</name>
</gene>
<evidence type="ECO:0000313" key="1">
    <source>
        <dbReference type="EMBL" id="GFY75355.1"/>
    </source>
</evidence>
<reference evidence="1" key="1">
    <citation type="submission" date="2020-08" db="EMBL/GenBank/DDBJ databases">
        <title>Multicomponent nature underlies the extraordinary mechanical properties of spider dragline silk.</title>
        <authorList>
            <person name="Kono N."/>
            <person name="Nakamura H."/>
            <person name="Mori M."/>
            <person name="Yoshida Y."/>
            <person name="Ohtoshi R."/>
            <person name="Malay A.D."/>
            <person name="Moran D.A.P."/>
            <person name="Tomita M."/>
            <person name="Numata K."/>
            <person name="Arakawa K."/>
        </authorList>
    </citation>
    <scope>NUCLEOTIDE SEQUENCE</scope>
</reference>
<proteinExistence type="predicted"/>
<protein>
    <submittedName>
        <fullName evidence="1">Uncharacterized protein</fullName>
    </submittedName>
</protein>
<dbReference type="Proteomes" id="UP000886998">
    <property type="component" value="Unassembled WGS sequence"/>
</dbReference>
<dbReference type="AlphaFoldDB" id="A0A8X6YLU2"/>
<dbReference type="EMBL" id="BMAV01021328">
    <property type="protein sequence ID" value="GFY75355.1"/>
    <property type="molecule type" value="Genomic_DNA"/>
</dbReference>
<keyword evidence="2" id="KW-1185">Reference proteome</keyword>
<name>A0A8X6YLU2_9ARAC</name>
<organism evidence="1 2">
    <name type="scientific">Trichonephila inaurata madagascariensis</name>
    <dbReference type="NCBI Taxonomy" id="2747483"/>
    <lineage>
        <taxon>Eukaryota</taxon>
        <taxon>Metazoa</taxon>
        <taxon>Ecdysozoa</taxon>
        <taxon>Arthropoda</taxon>
        <taxon>Chelicerata</taxon>
        <taxon>Arachnida</taxon>
        <taxon>Araneae</taxon>
        <taxon>Araneomorphae</taxon>
        <taxon>Entelegynae</taxon>
        <taxon>Araneoidea</taxon>
        <taxon>Nephilidae</taxon>
        <taxon>Trichonephila</taxon>
        <taxon>Trichonephila inaurata</taxon>
    </lineage>
</organism>